<dbReference type="STRING" id="118797.A0A340XVG9"/>
<sequence length="549" mass="59183">MGIAESREGRRASLGMDQEERVRVLQGIRLSENVVNRMKDPGQPSRVGPLTPAAAALVSSEGREKESKSPRPESGGGRRPSGAEVDVLERCDRGQAVVQDKLLQVATRDTEVAAKPRSASLRQGEGGMDPETHWSAQLAGELESREAELRRRDALYKEQLGRLERQNVETYRLSSQQFHKAASKMEGAIQPRRVEPVCSGLQAQILRCYREHLQEVLLCADLAKAYQHCVGSAHKTNKAGVLVFSRVWAARRARCRLRARSAAPVLWSPSPLEPRAGSPDAGFAAPAHPPVLTCGAGGLRGLSVSRGLGKLPPQPCQPSCMLAKEMPTQSLQRHFSRGRVTGGPWSVLSKCESRGPATQNPQATCRRPAFDPTPLPLGSRCVQEPPGQSHTRGPELHPATAWGGGAKAGLPRHVPEQPSCASALCSLPLWAGADPKVSPSWKSCRLLSAREAQGADPAVLTMSWVLGSNVDTWSLHQALVQQESRTRTSVGEALGRGPGSGRRGLPWGAGPHWVYRSVSDIGNTLEITRCLAAEDVLNETCSAHQLCGH</sequence>
<name>A0A340XVG9_LIPVE</name>
<organism evidence="12 13">
    <name type="scientific">Lipotes vexillifer</name>
    <name type="common">Yangtze river dolphin</name>
    <dbReference type="NCBI Taxonomy" id="118797"/>
    <lineage>
        <taxon>Eukaryota</taxon>
        <taxon>Metazoa</taxon>
        <taxon>Chordata</taxon>
        <taxon>Craniata</taxon>
        <taxon>Vertebrata</taxon>
        <taxon>Euteleostomi</taxon>
        <taxon>Mammalia</taxon>
        <taxon>Eutheria</taxon>
        <taxon>Laurasiatheria</taxon>
        <taxon>Artiodactyla</taxon>
        <taxon>Whippomorpha</taxon>
        <taxon>Cetacea</taxon>
        <taxon>Odontoceti</taxon>
        <taxon>Lipotidae</taxon>
        <taxon>Lipotes</taxon>
    </lineage>
</organism>
<evidence type="ECO:0000256" key="10">
    <source>
        <dbReference type="ARBA" id="ARBA00034480"/>
    </source>
</evidence>
<gene>
    <name evidence="13" type="primary">LOC103069686</name>
</gene>
<dbReference type="GO" id="GO:0006974">
    <property type="term" value="P:DNA damage response"/>
    <property type="evidence" value="ECO:0007669"/>
    <property type="project" value="TreeGrafter"/>
</dbReference>
<dbReference type="InParanoid" id="A0A340XVG9"/>
<feature type="region of interest" description="Disordered" evidence="11">
    <location>
        <begin position="383"/>
        <end position="409"/>
    </location>
</feature>
<evidence type="ECO:0000256" key="4">
    <source>
        <dbReference type="ARBA" id="ARBA00023054"/>
    </source>
</evidence>
<dbReference type="AlphaFoldDB" id="A0A340XVG9"/>
<dbReference type="Proteomes" id="UP000265300">
    <property type="component" value="Unplaced"/>
</dbReference>
<keyword evidence="8" id="KW-0449">Lipoprotein</keyword>
<dbReference type="GO" id="GO:0061617">
    <property type="term" value="C:MICOS complex"/>
    <property type="evidence" value="ECO:0007669"/>
    <property type="project" value="InterPro"/>
</dbReference>
<feature type="region of interest" description="Disordered" evidence="11">
    <location>
        <begin position="35"/>
        <end position="84"/>
    </location>
</feature>
<keyword evidence="12" id="KW-1185">Reference proteome</keyword>
<keyword evidence="2" id="KW-0519">Myristate</keyword>
<keyword evidence="5" id="KW-0496">Mitochondrion</keyword>
<evidence type="ECO:0000256" key="8">
    <source>
        <dbReference type="ARBA" id="ARBA00023288"/>
    </source>
</evidence>
<dbReference type="GO" id="GO:0042407">
    <property type="term" value="P:cristae formation"/>
    <property type="evidence" value="ECO:0007669"/>
    <property type="project" value="TreeGrafter"/>
</dbReference>
<comment type="function">
    <text evidence="1">Component of the MICOS complex, a large protein complex of the mitochondrial inner membrane that plays crucial roles in the maintenance of crista junctions, inner membrane architecture, and formation of contact sites to the outer membrane.</text>
</comment>
<dbReference type="PROSITE" id="PS51808">
    <property type="entry name" value="CHCH"/>
    <property type="match status" value="1"/>
</dbReference>
<comment type="subcellular location">
    <subcellularLocation>
        <location evidence="9">Mitochondrion inner membrane</location>
        <topology evidence="9">Lipid-anchor</topology>
    </subcellularLocation>
</comment>
<keyword evidence="4" id="KW-0175">Coiled coil</keyword>
<dbReference type="InterPro" id="IPR042860">
    <property type="entry name" value="MIC25"/>
</dbReference>
<keyword evidence="7" id="KW-1015">Disulfide bond</keyword>
<evidence type="ECO:0000256" key="9">
    <source>
        <dbReference type="ARBA" id="ARBA00034476"/>
    </source>
</evidence>
<evidence type="ECO:0000313" key="12">
    <source>
        <dbReference type="Proteomes" id="UP000265300"/>
    </source>
</evidence>
<protein>
    <submittedName>
        <fullName evidence="13">Uncharacterized protein LOC103069686</fullName>
    </submittedName>
</protein>
<evidence type="ECO:0000256" key="6">
    <source>
        <dbReference type="ARBA" id="ARBA00023136"/>
    </source>
</evidence>
<evidence type="ECO:0000256" key="1">
    <source>
        <dbReference type="ARBA" id="ARBA00002689"/>
    </source>
</evidence>
<evidence type="ECO:0000256" key="3">
    <source>
        <dbReference type="ARBA" id="ARBA00022792"/>
    </source>
</evidence>
<evidence type="ECO:0000256" key="2">
    <source>
        <dbReference type="ARBA" id="ARBA00022707"/>
    </source>
</evidence>
<evidence type="ECO:0000313" key="13">
    <source>
        <dbReference type="RefSeq" id="XP_007465356.1"/>
    </source>
</evidence>
<dbReference type="PANTHER" id="PTHR47609:SF1">
    <property type="entry name" value="MICOS COMPLEX SUBUNIT MIC25"/>
    <property type="match status" value="1"/>
</dbReference>
<dbReference type="OrthoDB" id="70030at2759"/>
<reference evidence="13" key="1">
    <citation type="submission" date="2025-08" db="UniProtKB">
        <authorList>
            <consortium name="RefSeq"/>
        </authorList>
    </citation>
    <scope>IDENTIFICATION</scope>
</reference>
<proteinExistence type="inferred from homology"/>
<dbReference type="RefSeq" id="XP_007465356.1">
    <property type="nucleotide sequence ID" value="XM_007465294.1"/>
</dbReference>
<keyword evidence="6" id="KW-0472">Membrane</keyword>
<comment type="similarity">
    <text evidence="10">Belongs to the MICOS complex subunit Mic19 family. Metazoan Mic25 subfamily.</text>
</comment>
<dbReference type="PANTHER" id="PTHR47609">
    <property type="entry name" value="MICOS COMPLEX SUBUNIT MIC25"/>
    <property type="match status" value="1"/>
</dbReference>
<accession>A0A340XVG9</accession>
<evidence type="ECO:0000256" key="7">
    <source>
        <dbReference type="ARBA" id="ARBA00023157"/>
    </source>
</evidence>
<feature type="compositionally biased region" description="Basic and acidic residues" evidence="11">
    <location>
        <begin position="61"/>
        <end position="71"/>
    </location>
</feature>
<dbReference type="InterPro" id="IPR007964">
    <property type="entry name" value="MIC19/MIC25"/>
</dbReference>
<keyword evidence="3" id="KW-0999">Mitochondrion inner membrane</keyword>
<dbReference type="KEGG" id="lve:103069686"/>
<evidence type="ECO:0000256" key="5">
    <source>
        <dbReference type="ARBA" id="ARBA00023128"/>
    </source>
</evidence>
<evidence type="ECO:0000256" key="11">
    <source>
        <dbReference type="SAM" id="MobiDB-lite"/>
    </source>
</evidence>
<dbReference type="Pfam" id="PF05300">
    <property type="entry name" value="MIC19_MIC25"/>
    <property type="match status" value="1"/>
</dbReference>
<dbReference type="GeneID" id="103069686"/>